<evidence type="ECO:0000313" key="11">
    <source>
        <dbReference type="EMBL" id="CEK64174.1"/>
    </source>
</evidence>
<evidence type="ECO:0000256" key="10">
    <source>
        <dbReference type="ARBA" id="ARBA00067051"/>
    </source>
</evidence>
<sequence length="321" mass="36676">FVITTTTICTRGSGQTGHLLLSLKYTMSATLEPVLYNTDKWIKENEKYFLPPVCNKMMHNDGQMKVFYVSGPNVRKDYHIEEGEELFYMVKGDMCLKVVEHGRHRDVHIHEGEIFLLPARVAHSPQRKADTIGLVIERERPLNEKDGLRYFQEKDGVPTLDSLYEEWFHCTDLGTQLAPVIKRYFASEAHRTGQPIPGQVPENPPVILDKDVDLQDPFNLHAWIQKNKTKLDTDGSIQLFGDQYQFTVVVYGKGENTGGCDRAETLIWQLEGESIVTVDEKEYTLHTNDTFLIRAGQSFRAIRPQGGVSLICYQDPARERS</sequence>
<keyword evidence="4" id="KW-0662">Pyridine nucleotide biosynthesis</keyword>
<keyword evidence="5" id="KW-0479">Metal-binding</keyword>
<dbReference type="NCBIfam" id="TIGR03037">
    <property type="entry name" value="anthran_nbaC"/>
    <property type="match status" value="1"/>
</dbReference>
<dbReference type="InterPro" id="IPR010329">
    <property type="entry name" value="3hydroanth_dOase"/>
</dbReference>
<evidence type="ECO:0000256" key="5">
    <source>
        <dbReference type="ARBA" id="ARBA00022723"/>
    </source>
</evidence>
<evidence type="ECO:0000256" key="9">
    <source>
        <dbReference type="ARBA" id="ARBA00052793"/>
    </source>
</evidence>
<dbReference type="AlphaFoldDB" id="A0A0B6Z6A5"/>
<dbReference type="InterPro" id="IPR011051">
    <property type="entry name" value="RmlC_Cupin_sf"/>
</dbReference>
<keyword evidence="6" id="KW-0223">Dioxygenase</keyword>
<comment type="catalytic activity">
    <reaction evidence="9">
        <text>3-hydroxyanthranilate + O2 = (2Z,4Z)-2-amino-3-carboxymuconate 6-semialdehyde</text>
        <dbReference type="Rhea" id="RHEA:17953"/>
        <dbReference type="ChEBI" id="CHEBI:15379"/>
        <dbReference type="ChEBI" id="CHEBI:36559"/>
        <dbReference type="ChEBI" id="CHEBI:77612"/>
        <dbReference type="EC" id="1.13.11.6"/>
    </reaction>
</comment>
<keyword evidence="7" id="KW-0560">Oxidoreductase</keyword>
<dbReference type="EMBL" id="HACG01017309">
    <property type="protein sequence ID" value="CEK64174.1"/>
    <property type="molecule type" value="Transcribed_RNA"/>
</dbReference>
<dbReference type="GO" id="GO:0005737">
    <property type="term" value="C:cytoplasm"/>
    <property type="evidence" value="ECO:0007669"/>
    <property type="project" value="TreeGrafter"/>
</dbReference>
<dbReference type="GO" id="GO:0000334">
    <property type="term" value="F:3-hydroxyanthranilate 3,4-dioxygenase activity"/>
    <property type="evidence" value="ECO:0007669"/>
    <property type="project" value="UniProtKB-EC"/>
</dbReference>
<dbReference type="EC" id="1.13.11.6" evidence="10"/>
<dbReference type="FunFam" id="2.60.120.10:FF:000077">
    <property type="entry name" value="3-hydroxyanthranilate 3,4-dioxygenase"/>
    <property type="match status" value="1"/>
</dbReference>
<dbReference type="CDD" id="cd06123">
    <property type="entry name" value="cupin_HAO"/>
    <property type="match status" value="1"/>
</dbReference>
<dbReference type="SUPFAM" id="SSF51182">
    <property type="entry name" value="RmlC-like cupins"/>
    <property type="match status" value="2"/>
</dbReference>
<dbReference type="Gene3D" id="2.60.120.10">
    <property type="entry name" value="Jelly Rolls"/>
    <property type="match status" value="1"/>
</dbReference>
<protein>
    <recommendedName>
        <fullName evidence="10">3-hydroxyanthranilate 3,4-dioxygenase</fullName>
        <ecNumber evidence="10">1.13.11.6</ecNumber>
    </recommendedName>
</protein>
<evidence type="ECO:0000256" key="4">
    <source>
        <dbReference type="ARBA" id="ARBA00022642"/>
    </source>
</evidence>
<dbReference type="PANTHER" id="PTHR15497">
    <property type="entry name" value="3-HYDROXYANTHRANILATE 3,4-DIOXYGENASE"/>
    <property type="match status" value="1"/>
</dbReference>
<dbReference type="PANTHER" id="PTHR15497:SF1">
    <property type="entry name" value="3-HYDROXYANTHRANILATE 3,4-DIOXYGENASE"/>
    <property type="match status" value="1"/>
</dbReference>
<dbReference type="InterPro" id="IPR014710">
    <property type="entry name" value="RmlC-like_jellyroll"/>
</dbReference>
<keyword evidence="8" id="KW-0408">Iron</keyword>
<organism evidence="11">
    <name type="scientific">Arion vulgaris</name>
    <dbReference type="NCBI Taxonomy" id="1028688"/>
    <lineage>
        <taxon>Eukaryota</taxon>
        <taxon>Metazoa</taxon>
        <taxon>Spiralia</taxon>
        <taxon>Lophotrochozoa</taxon>
        <taxon>Mollusca</taxon>
        <taxon>Gastropoda</taxon>
        <taxon>Heterobranchia</taxon>
        <taxon>Euthyneura</taxon>
        <taxon>Panpulmonata</taxon>
        <taxon>Eupulmonata</taxon>
        <taxon>Stylommatophora</taxon>
        <taxon>Helicina</taxon>
        <taxon>Arionoidea</taxon>
        <taxon>Arionidae</taxon>
        <taxon>Arion</taxon>
    </lineage>
</organism>
<reference evidence="11" key="1">
    <citation type="submission" date="2014-12" db="EMBL/GenBank/DDBJ databases">
        <title>Insight into the proteome of Arion vulgaris.</title>
        <authorList>
            <person name="Aradska J."/>
            <person name="Bulat T."/>
            <person name="Smidak R."/>
            <person name="Sarate P."/>
            <person name="Gangsoo J."/>
            <person name="Sialana F."/>
            <person name="Bilban M."/>
            <person name="Lubec G."/>
        </authorList>
    </citation>
    <scope>NUCLEOTIDE SEQUENCE</scope>
    <source>
        <tissue evidence="11">Skin</tissue>
    </source>
</reference>
<keyword evidence="3" id="KW-0963">Cytoplasm</keyword>
<evidence type="ECO:0000256" key="3">
    <source>
        <dbReference type="ARBA" id="ARBA00022490"/>
    </source>
</evidence>
<feature type="non-terminal residue" evidence="11">
    <location>
        <position position="1"/>
    </location>
</feature>
<dbReference type="Pfam" id="PF06052">
    <property type="entry name" value="3-HAO"/>
    <property type="match status" value="1"/>
</dbReference>
<evidence type="ECO:0000256" key="7">
    <source>
        <dbReference type="ARBA" id="ARBA00023002"/>
    </source>
</evidence>
<comment type="function">
    <text evidence="2">Catalyzes the oxidative ring opening of 3-hydroxyanthranilate to 2-amino-3-carboxymuconate semialdehyde, which spontaneously cyclizes to quinolinate.</text>
</comment>
<dbReference type="HAMAP" id="MF_00825">
    <property type="entry name" value="3_HAO"/>
    <property type="match status" value="1"/>
</dbReference>
<dbReference type="GO" id="GO:0005506">
    <property type="term" value="F:iron ion binding"/>
    <property type="evidence" value="ECO:0007669"/>
    <property type="project" value="InterPro"/>
</dbReference>
<dbReference type="GO" id="GO:0034354">
    <property type="term" value="P:'de novo' NAD+ biosynthetic process from L-tryptophan"/>
    <property type="evidence" value="ECO:0007669"/>
    <property type="project" value="TreeGrafter"/>
</dbReference>
<name>A0A0B6Z6A5_9EUPU</name>
<evidence type="ECO:0000256" key="2">
    <source>
        <dbReference type="ARBA" id="ARBA00002752"/>
    </source>
</evidence>
<comment type="cofactor">
    <cofactor evidence="1">
        <name>Fe(2+)</name>
        <dbReference type="ChEBI" id="CHEBI:29033"/>
    </cofactor>
</comment>
<evidence type="ECO:0000256" key="8">
    <source>
        <dbReference type="ARBA" id="ARBA00023004"/>
    </source>
</evidence>
<gene>
    <name evidence="11" type="primary">ORF50847</name>
</gene>
<evidence type="ECO:0000256" key="1">
    <source>
        <dbReference type="ARBA" id="ARBA00001954"/>
    </source>
</evidence>
<evidence type="ECO:0000256" key="6">
    <source>
        <dbReference type="ARBA" id="ARBA00022964"/>
    </source>
</evidence>
<dbReference type="GO" id="GO:0046874">
    <property type="term" value="P:quinolinate metabolic process"/>
    <property type="evidence" value="ECO:0007669"/>
    <property type="project" value="TreeGrafter"/>
</dbReference>
<accession>A0A0B6Z6A5</accession>
<proteinExistence type="inferred from homology"/>